<evidence type="ECO:0000256" key="9">
    <source>
        <dbReference type="ARBA" id="ARBA00022898"/>
    </source>
</evidence>
<keyword evidence="7" id="KW-0001">2Fe-2S</keyword>
<sequence length="408" mass="44514">MYPVYLDYAATTPVDPQVIAAMTQCLGLDGTFGNAASHSHRFGQEAEEAVEKAREQVAQLINADPSEIVWTSGATESVNLAIKGVAHGYAHRGKHIVTSSLEHKAVLDSCDKLSREGFEITYISPKQDGLISPRLVKKALRDDTILVSLMHVNNEVGTITDVNAISEITRARGIPFHVDAVQSAARLSLDTRTMQADLISLSGHKMYGPKGVGVLYVRRWPRTRIEPQIHGGGQEQGLRSGTLATHQLVGMGEAAQLTCERRSRDVETIAALDRCLLDRLADIEHTSINGNKANRVPGIVNVGFACVESESLMMSLKDVAISSGSACTSSRVEPSHVLRSLGLSEDLASCSVRFSLGRFTTEEEIDFAVACVRNSVDALRQLSPQWRALRQSGRDTKPYPRERRAVMK</sequence>
<keyword evidence="8" id="KW-0479">Metal-binding</keyword>
<dbReference type="PANTHER" id="PTHR11601">
    <property type="entry name" value="CYSTEINE DESULFURYLASE FAMILY MEMBER"/>
    <property type="match status" value="1"/>
</dbReference>
<keyword evidence="11" id="KW-0411">Iron-sulfur</keyword>
<evidence type="ECO:0000256" key="12">
    <source>
        <dbReference type="ARBA" id="ARBA00050776"/>
    </source>
</evidence>
<dbReference type="PIRSF" id="PIRSF005572">
    <property type="entry name" value="NifS"/>
    <property type="match status" value="1"/>
</dbReference>
<dbReference type="PANTHER" id="PTHR11601:SF34">
    <property type="entry name" value="CYSTEINE DESULFURASE"/>
    <property type="match status" value="1"/>
</dbReference>
<dbReference type="InterPro" id="IPR000192">
    <property type="entry name" value="Aminotrans_V_dom"/>
</dbReference>
<dbReference type="EC" id="2.8.1.7" evidence="4"/>
<evidence type="ECO:0000256" key="8">
    <source>
        <dbReference type="ARBA" id="ARBA00022723"/>
    </source>
</evidence>
<evidence type="ECO:0000256" key="2">
    <source>
        <dbReference type="ARBA" id="ARBA00003120"/>
    </source>
</evidence>
<evidence type="ECO:0000256" key="7">
    <source>
        <dbReference type="ARBA" id="ARBA00022714"/>
    </source>
</evidence>
<evidence type="ECO:0000256" key="4">
    <source>
        <dbReference type="ARBA" id="ARBA00012239"/>
    </source>
</evidence>
<dbReference type="InterPro" id="IPR016454">
    <property type="entry name" value="Cysteine_dSase"/>
</dbReference>
<feature type="domain" description="Aminotransferase class V" evidence="13">
    <location>
        <begin position="4"/>
        <end position="366"/>
    </location>
</feature>
<dbReference type="InterPro" id="IPR015421">
    <property type="entry name" value="PyrdxlP-dep_Trfase_major"/>
</dbReference>
<dbReference type="NCBIfam" id="NF010611">
    <property type="entry name" value="PRK14012.1"/>
    <property type="match status" value="1"/>
</dbReference>
<comment type="caution">
    <text evidence="14">The sequence shown here is derived from an EMBL/GenBank/DDBJ whole genome shotgun (WGS) entry which is preliminary data.</text>
</comment>
<comment type="function">
    <text evidence="2">Catalyzes the removal of elemental sulfur atoms from cysteine to produce alanine. Seems to participate in the biosynthesis of the nitrogenase metalloclusters by providing the inorganic sulfur required for the Fe-S core formation.</text>
</comment>
<evidence type="ECO:0000256" key="1">
    <source>
        <dbReference type="ARBA" id="ARBA00001933"/>
    </source>
</evidence>
<evidence type="ECO:0000256" key="5">
    <source>
        <dbReference type="ARBA" id="ARBA00013558"/>
    </source>
</evidence>
<evidence type="ECO:0000256" key="3">
    <source>
        <dbReference type="ARBA" id="ARBA00006490"/>
    </source>
</evidence>
<dbReference type="InterPro" id="IPR015424">
    <property type="entry name" value="PyrdxlP-dep_Trfase"/>
</dbReference>
<organism evidence="14">
    <name type="scientific">Boseongicola sp. SB0664_bin_43</name>
    <dbReference type="NCBI Taxonomy" id="2604844"/>
    <lineage>
        <taxon>Bacteria</taxon>
        <taxon>Pseudomonadati</taxon>
        <taxon>Pseudomonadota</taxon>
        <taxon>Alphaproteobacteria</taxon>
        <taxon>Rhodobacterales</taxon>
        <taxon>Paracoccaceae</taxon>
        <taxon>Boseongicola</taxon>
    </lineage>
</organism>
<dbReference type="Gene3D" id="3.40.640.10">
    <property type="entry name" value="Type I PLP-dependent aspartate aminotransferase-like (Major domain)"/>
    <property type="match status" value="1"/>
</dbReference>
<proteinExistence type="inferred from homology"/>
<evidence type="ECO:0000259" key="13">
    <source>
        <dbReference type="Pfam" id="PF00266"/>
    </source>
</evidence>
<dbReference type="AlphaFoldDB" id="A0A6B0Y7I7"/>
<comment type="similarity">
    <text evidence="3">Belongs to the class-V pyridoxal-phosphate-dependent aminotransferase family. NifS/IscS subfamily.</text>
</comment>
<dbReference type="Pfam" id="PF00266">
    <property type="entry name" value="Aminotran_5"/>
    <property type="match status" value="1"/>
</dbReference>
<dbReference type="Gene3D" id="3.90.1150.10">
    <property type="entry name" value="Aspartate Aminotransferase, domain 1"/>
    <property type="match status" value="1"/>
</dbReference>
<comment type="cofactor">
    <cofactor evidence="1">
        <name>pyridoxal 5'-phosphate</name>
        <dbReference type="ChEBI" id="CHEBI:597326"/>
    </cofactor>
</comment>
<reference evidence="14" key="1">
    <citation type="submission" date="2019-09" db="EMBL/GenBank/DDBJ databases">
        <title>Characterisation of the sponge microbiome using genome-centric metagenomics.</title>
        <authorList>
            <person name="Engelberts J.P."/>
            <person name="Robbins S.J."/>
            <person name="De Goeij J.M."/>
            <person name="Aranda M."/>
            <person name="Bell S.C."/>
            <person name="Webster N.S."/>
        </authorList>
    </citation>
    <scope>NUCLEOTIDE SEQUENCE</scope>
    <source>
        <strain evidence="14">SB0664_bin_43</strain>
    </source>
</reference>
<dbReference type="SUPFAM" id="SSF53383">
    <property type="entry name" value="PLP-dependent transferases"/>
    <property type="match status" value="1"/>
</dbReference>
<dbReference type="EMBL" id="VXRY01000562">
    <property type="protein sequence ID" value="MXY35096.1"/>
    <property type="molecule type" value="Genomic_DNA"/>
</dbReference>
<dbReference type="InterPro" id="IPR015422">
    <property type="entry name" value="PyrdxlP-dep_Trfase_small"/>
</dbReference>
<evidence type="ECO:0000313" key="14">
    <source>
        <dbReference type="EMBL" id="MXY35096.1"/>
    </source>
</evidence>
<comment type="catalytic activity">
    <reaction evidence="12">
        <text>(sulfur carrier)-H + L-cysteine = (sulfur carrier)-SH + L-alanine</text>
        <dbReference type="Rhea" id="RHEA:43892"/>
        <dbReference type="Rhea" id="RHEA-COMP:14737"/>
        <dbReference type="Rhea" id="RHEA-COMP:14739"/>
        <dbReference type="ChEBI" id="CHEBI:29917"/>
        <dbReference type="ChEBI" id="CHEBI:35235"/>
        <dbReference type="ChEBI" id="CHEBI:57972"/>
        <dbReference type="ChEBI" id="CHEBI:64428"/>
        <dbReference type="EC" id="2.8.1.7"/>
    </reaction>
</comment>
<evidence type="ECO:0000256" key="11">
    <source>
        <dbReference type="ARBA" id="ARBA00023014"/>
    </source>
</evidence>
<keyword evidence="6 14" id="KW-0808">Transferase</keyword>
<protein>
    <recommendedName>
        <fullName evidence="5">Cysteine desulfurase</fullName>
        <ecNumber evidence="4">2.8.1.7</ecNumber>
    </recommendedName>
</protein>
<dbReference type="GO" id="GO:0051537">
    <property type="term" value="F:2 iron, 2 sulfur cluster binding"/>
    <property type="evidence" value="ECO:0007669"/>
    <property type="project" value="UniProtKB-KW"/>
</dbReference>
<name>A0A6B0Y7I7_9RHOB</name>
<evidence type="ECO:0000256" key="10">
    <source>
        <dbReference type="ARBA" id="ARBA00023004"/>
    </source>
</evidence>
<gene>
    <name evidence="14" type="ORF">F4Y60_13650</name>
</gene>
<dbReference type="GO" id="GO:0046872">
    <property type="term" value="F:metal ion binding"/>
    <property type="evidence" value="ECO:0007669"/>
    <property type="project" value="UniProtKB-KW"/>
</dbReference>
<dbReference type="FunFam" id="3.40.640.10:FF:000003">
    <property type="entry name" value="Cysteine desulfurase IscS"/>
    <property type="match status" value="1"/>
</dbReference>
<keyword evidence="10" id="KW-0408">Iron</keyword>
<accession>A0A6B0Y7I7</accession>
<dbReference type="GO" id="GO:0031071">
    <property type="term" value="F:cysteine desulfurase activity"/>
    <property type="evidence" value="ECO:0007669"/>
    <property type="project" value="UniProtKB-EC"/>
</dbReference>
<evidence type="ECO:0000256" key="6">
    <source>
        <dbReference type="ARBA" id="ARBA00022679"/>
    </source>
</evidence>
<keyword evidence="9" id="KW-0663">Pyridoxal phosphate</keyword>